<evidence type="ECO:0000313" key="1">
    <source>
        <dbReference type="EMBL" id="OXU16679.1"/>
    </source>
</evidence>
<evidence type="ECO:0000313" key="2">
    <source>
        <dbReference type="Proteomes" id="UP000215335"/>
    </source>
</evidence>
<sequence length="278" mass="31979">MRSDYRAASTRSTVCCLNWLLVNLNFDEYKNCIATSSFYKHHEYNKPSFVINVSNVSEEMYELLDNHCNIDHLTVDATSSFHKHHEYNNPSFVINASNASEEMYELLDNHCNIDHLTVDGELNKMSKISYEWGKESANPSIVDSIQLKNVNESSPLPHWNGSLTPENDILVFGEEMYELLDNHCNIDHLTVDGELNKMSKISYEWGKESADPSIIDSIQLKSVKNTMRIKQLQNHQVYAKYRSEKRLFNFILYFNSSSLPHLNGSLTPENDILVFVGV</sequence>
<dbReference type="Proteomes" id="UP000215335">
    <property type="component" value="Unassembled WGS sequence"/>
</dbReference>
<dbReference type="AlphaFoldDB" id="A0A232EE97"/>
<organism evidence="1 2">
    <name type="scientific">Trichomalopsis sarcophagae</name>
    <dbReference type="NCBI Taxonomy" id="543379"/>
    <lineage>
        <taxon>Eukaryota</taxon>
        <taxon>Metazoa</taxon>
        <taxon>Ecdysozoa</taxon>
        <taxon>Arthropoda</taxon>
        <taxon>Hexapoda</taxon>
        <taxon>Insecta</taxon>
        <taxon>Pterygota</taxon>
        <taxon>Neoptera</taxon>
        <taxon>Endopterygota</taxon>
        <taxon>Hymenoptera</taxon>
        <taxon>Apocrita</taxon>
        <taxon>Proctotrupomorpha</taxon>
        <taxon>Chalcidoidea</taxon>
        <taxon>Pteromalidae</taxon>
        <taxon>Pteromalinae</taxon>
        <taxon>Trichomalopsis</taxon>
    </lineage>
</organism>
<keyword evidence="2" id="KW-1185">Reference proteome</keyword>
<protein>
    <submittedName>
        <fullName evidence="1">Uncharacterized protein</fullName>
    </submittedName>
</protein>
<reference evidence="1 2" key="1">
    <citation type="journal article" date="2017" name="Curr. Biol.">
        <title>The Evolution of Venom by Co-option of Single-Copy Genes.</title>
        <authorList>
            <person name="Martinson E.O."/>
            <person name="Mrinalini"/>
            <person name="Kelkar Y.D."/>
            <person name="Chang C.H."/>
            <person name="Werren J.H."/>
        </authorList>
    </citation>
    <scope>NUCLEOTIDE SEQUENCE [LARGE SCALE GENOMIC DNA]</scope>
    <source>
        <strain evidence="1 2">Alberta</strain>
        <tissue evidence="1">Whole body</tissue>
    </source>
</reference>
<dbReference type="EMBL" id="NNAY01005429">
    <property type="protein sequence ID" value="OXU16679.1"/>
    <property type="molecule type" value="Genomic_DNA"/>
</dbReference>
<name>A0A232EE97_9HYME</name>
<comment type="caution">
    <text evidence="1">The sequence shown here is derived from an EMBL/GenBank/DDBJ whole genome shotgun (WGS) entry which is preliminary data.</text>
</comment>
<accession>A0A232EE97</accession>
<gene>
    <name evidence="1" type="ORF">TSAR_003997</name>
</gene>
<proteinExistence type="predicted"/>